<reference evidence="2 3" key="1">
    <citation type="submission" date="2020-05" db="EMBL/GenBank/DDBJ databases">
        <title>Complete genome sequence of Hymenobacter sp. TS19 in Coasted Sand Dune.</title>
        <authorList>
            <person name="Lee J.-H."/>
            <person name="Jung J.-H."/>
            <person name="Jeong S."/>
            <person name="Zhao L."/>
            <person name="Kim M.-K."/>
            <person name="Seo H.-S."/>
            <person name="Lim S."/>
        </authorList>
    </citation>
    <scope>NUCLEOTIDE SEQUENCE [LARGE SCALE GENOMIC DNA]</scope>
    <source>
        <strain evidence="2 3">TS19</strain>
    </source>
</reference>
<accession>A0A6M6BFH0</accession>
<dbReference type="RefSeq" id="WP_171590119.1">
    <property type="nucleotide sequence ID" value="NZ_CP053538.1"/>
</dbReference>
<dbReference type="KEGG" id="hts:HMJ29_03140"/>
<keyword evidence="3" id="KW-1185">Reference proteome</keyword>
<sequence length="177" mass="19441">MSLRILVVAAPLWLGIGNPVRQAKPAPDVLRRPGETTVFSFVTGRGKTVSLCEGPKSAYLVYRFGTASKTELQYPAVLDASSWSKFTYFRYFRGGGVANAGREEYRLSFRNGNVEYQLYDLTHAEAGKDGNEEYPREIGIDVSAAKGTITGKESTSRGGLGLSEEQRERVTIDEGSF</sequence>
<organism evidence="2 3">
    <name type="scientific">Hymenobacter taeanensis</name>
    <dbReference type="NCBI Taxonomy" id="2735321"/>
    <lineage>
        <taxon>Bacteria</taxon>
        <taxon>Pseudomonadati</taxon>
        <taxon>Bacteroidota</taxon>
        <taxon>Cytophagia</taxon>
        <taxon>Cytophagales</taxon>
        <taxon>Hymenobacteraceae</taxon>
        <taxon>Hymenobacter</taxon>
    </lineage>
</organism>
<dbReference type="AlphaFoldDB" id="A0A6M6BFH0"/>
<evidence type="ECO:0000256" key="1">
    <source>
        <dbReference type="SAM" id="MobiDB-lite"/>
    </source>
</evidence>
<feature type="region of interest" description="Disordered" evidence="1">
    <location>
        <begin position="149"/>
        <end position="177"/>
    </location>
</feature>
<proteinExistence type="predicted"/>
<evidence type="ECO:0000313" key="3">
    <source>
        <dbReference type="Proteomes" id="UP000501623"/>
    </source>
</evidence>
<name>A0A6M6BFH0_9BACT</name>
<dbReference type="Proteomes" id="UP000501623">
    <property type="component" value="Chromosome"/>
</dbReference>
<feature type="compositionally biased region" description="Basic and acidic residues" evidence="1">
    <location>
        <begin position="164"/>
        <end position="177"/>
    </location>
</feature>
<evidence type="ECO:0000313" key="2">
    <source>
        <dbReference type="EMBL" id="QJX45983.1"/>
    </source>
</evidence>
<protein>
    <submittedName>
        <fullName evidence="2">Uncharacterized protein</fullName>
    </submittedName>
</protein>
<dbReference type="EMBL" id="CP053538">
    <property type="protein sequence ID" value="QJX45983.1"/>
    <property type="molecule type" value="Genomic_DNA"/>
</dbReference>
<gene>
    <name evidence="2" type="ORF">HMJ29_03140</name>
</gene>